<keyword evidence="10" id="KW-1185">Reference proteome</keyword>
<dbReference type="GO" id="GO:0016020">
    <property type="term" value="C:membrane"/>
    <property type="evidence" value="ECO:0007669"/>
    <property type="project" value="UniProtKB-SubCell"/>
</dbReference>
<feature type="region of interest" description="Disordered" evidence="6">
    <location>
        <begin position="525"/>
        <end position="553"/>
    </location>
</feature>
<feature type="transmembrane region" description="Helical" evidence="7">
    <location>
        <begin position="350"/>
        <end position="372"/>
    </location>
</feature>
<proteinExistence type="inferred from homology"/>
<dbReference type="InterPro" id="IPR036259">
    <property type="entry name" value="MFS_trans_sf"/>
</dbReference>
<evidence type="ECO:0000256" key="1">
    <source>
        <dbReference type="ARBA" id="ARBA00004141"/>
    </source>
</evidence>
<dbReference type="OrthoDB" id="515887at2759"/>
<feature type="compositionally biased region" description="Basic and acidic residues" evidence="6">
    <location>
        <begin position="533"/>
        <end position="542"/>
    </location>
</feature>
<name>A0A1E7FV74_9STRA</name>
<dbReference type="Gene3D" id="1.20.1250.20">
    <property type="entry name" value="MFS general substrate transporter like domains"/>
    <property type="match status" value="2"/>
</dbReference>
<dbReference type="PANTHER" id="PTHR16172:SF41">
    <property type="entry name" value="MAJOR FACILITATOR SUPERFAMILY DOMAIN-CONTAINING PROTEIN 6-LIKE"/>
    <property type="match status" value="1"/>
</dbReference>
<dbReference type="AlphaFoldDB" id="A0A1E7FV74"/>
<comment type="subcellular location">
    <subcellularLocation>
        <location evidence="1">Membrane</location>
        <topology evidence="1">Multi-pass membrane protein</topology>
    </subcellularLocation>
</comment>
<feature type="transmembrane region" description="Helical" evidence="7">
    <location>
        <begin position="480"/>
        <end position="502"/>
    </location>
</feature>
<feature type="transmembrane region" description="Helical" evidence="7">
    <location>
        <begin position="384"/>
        <end position="402"/>
    </location>
</feature>
<feature type="transmembrane region" description="Helical" evidence="7">
    <location>
        <begin position="169"/>
        <end position="193"/>
    </location>
</feature>
<evidence type="ECO:0000256" key="3">
    <source>
        <dbReference type="ARBA" id="ARBA00022692"/>
    </source>
</evidence>
<feature type="transmembrane region" description="Helical" evidence="7">
    <location>
        <begin position="205"/>
        <end position="223"/>
    </location>
</feature>
<keyword evidence="5 7" id="KW-0472">Membrane</keyword>
<comment type="similarity">
    <text evidence="2">Belongs to the major facilitator superfamily. MFSD6 family.</text>
</comment>
<evidence type="ECO:0000256" key="6">
    <source>
        <dbReference type="SAM" id="MobiDB-lite"/>
    </source>
</evidence>
<dbReference type="InterPro" id="IPR024989">
    <property type="entry name" value="MFS_assoc_dom"/>
</dbReference>
<feature type="transmembrane region" description="Helical" evidence="7">
    <location>
        <begin position="318"/>
        <end position="344"/>
    </location>
</feature>
<sequence length="553" mass="61911">MTIMTIDNPTNAAIGETTRHLQESLLSQQQSILVDDPGEESDTLIEENDTGGNENREQQIPIASQQLYDGLKFRDSILIKSLYFLDALGSSAWGRFSAIYYNTHGLNPQHIGVIEGLRTVVPCISMVFWGFVADRFNCRKQVWLWTKVGGSVILLFLALPYVTQSFNRILFVSVIAQLFVSNGAILDAYTLELLGTANKLFYGRYRLYASLSWGMGSMVMGWITDHYGFDWNFIMFGVLSFSMVVLVAYYIPNSINVDSNPREESVTPTTTATSIISTSNAETDIEDEDDYDDVDEHTASQSFERIVDLLLLIIEPRVIFFLIEITIMGAAMATVERLLFLYMVNDLNSSTFLCGLSVGVNVVFELPIFWYASSILNYLGSDGMFLLSMTCFVVRVYGYTLLTPSTKWWILALESMHGVTFAMFWIVTTDVSKVLIDKSKGGFWSTTIPSIVQMLYTAVGATIGSVLGGFAMHRFGSRSMYLFTAELVFCLLLIHLMGSILVRTKYCNRIGSLLPDCHDEVENVNNDDDVDVEHDNESREDLSISSDSSTTPT</sequence>
<feature type="compositionally biased region" description="Low complexity" evidence="6">
    <location>
        <begin position="543"/>
        <end position="553"/>
    </location>
</feature>
<evidence type="ECO:0000256" key="5">
    <source>
        <dbReference type="ARBA" id="ARBA00023136"/>
    </source>
</evidence>
<dbReference type="Pfam" id="PF12832">
    <property type="entry name" value="MFS_1_like"/>
    <property type="match status" value="1"/>
</dbReference>
<feature type="transmembrane region" description="Helical" evidence="7">
    <location>
        <begin position="408"/>
        <end position="427"/>
    </location>
</feature>
<accession>A0A1E7FV74</accession>
<evidence type="ECO:0000313" key="9">
    <source>
        <dbReference type="EMBL" id="OEU22015.1"/>
    </source>
</evidence>
<evidence type="ECO:0000256" key="7">
    <source>
        <dbReference type="SAM" id="Phobius"/>
    </source>
</evidence>
<dbReference type="InterPro" id="IPR051717">
    <property type="entry name" value="MFS_MFSD6"/>
</dbReference>
<gene>
    <name evidence="9" type="ORF">FRACYDRAFT_232167</name>
</gene>
<feature type="transmembrane region" description="Helical" evidence="7">
    <location>
        <begin position="144"/>
        <end position="163"/>
    </location>
</feature>
<feature type="compositionally biased region" description="Acidic residues" evidence="6">
    <location>
        <begin position="36"/>
        <end position="49"/>
    </location>
</feature>
<keyword evidence="3 7" id="KW-0812">Transmembrane</keyword>
<feature type="region of interest" description="Disordered" evidence="6">
    <location>
        <begin position="36"/>
        <end position="56"/>
    </location>
</feature>
<dbReference type="Proteomes" id="UP000095751">
    <property type="component" value="Unassembled WGS sequence"/>
</dbReference>
<evidence type="ECO:0000256" key="4">
    <source>
        <dbReference type="ARBA" id="ARBA00022989"/>
    </source>
</evidence>
<keyword evidence="4 7" id="KW-1133">Transmembrane helix</keyword>
<organism evidence="9 10">
    <name type="scientific">Fragilariopsis cylindrus CCMP1102</name>
    <dbReference type="NCBI Taxonomy" id="635003"/>
    <lineage>
        <taxon>Eukaryota</taxon>
        <taxon>Sar</taxon>
        <taxon>Stramenopiles</taxon>
        <taxon>Ochrophyta</taxon>
        <taxon>Bacillariophyta</taxon>
        <taxon>Bacillariophyceae</taxon>
        <taxon>Bacillariophycidae</taxon>
        <taxon>Bacillariales</taxon>
        <taxon>Bacillariaceae</taxon>
        <taxon>Fragilariopsis</taxon>
    </lineage>
</organism>
<dbReference type="EMBL" id="KV784353">
    <property type="protein sequence ID" value="OEU22015.1"/>
    <property type="molecule type" value="Genomic_DNA"/>
</dbReference>
<evidence type="ECO:0000259" key="8">
    <source>
        <dbReference type="Pfam" id="PF12832"/>
    </source>
</evidence>
<feature type="domain" description="Major facilitator superfamily associated" evidence="8">
    <location>
        <begin position="81"/>
        <end position="483"/>
    </location>
</feature>
<feature type="transmembrane region" description="Helical" evidence="7">
    <location>
        <begin position="448"/>
        <end position="468"/>
    </location>
</feature>
<dbReference type="InParanoid" id="A0A1E7FV74"/>
<evidence type="ECO:0000256" key="2">
    <source>
        <dbReference type="ARBA" id="ARBA00005241"/>
    </source>
</evidence>
<protein>
    <submittedName>
        <fullName evidence="9">MFS general substrate transporter</fullName>
    </submittedName>
</protein>
<dbReference type="PANTHER" id="PTHR16172">
    <property type="entry name" value="MAJOR FACILITATOR SUPERFAMILY DOMAIN-CONTAINING PROTEIN 6-LIKE"/>
    <property type="match status" value="1"/>
</dbReference>
<feature type="transmembrane region" description="Helical" evidence="7">
    <location>
        <begin position="229"/>
        <end position="251"/>
    </location>
</feature>
<dbReference type="KEGG" id="fcy:FRACYDRAFT_232167"/>
<dbReference type="SUPFAM" id="SSF103473">
    <property type="entry name" value="MFS general substrate transporter"/>
    <property type="match status" value="1"/>
</dbReference>
<evidence type="ECO:0000313" key="10">
    <source>
        <dbReference type="Proteomes" id="UP000095751"/>
    </source>
</evidence>
<reference evidence="9 10" key="1">
    <citation type="submission" date="2016-09" db="EMBL/GenBank/DDBJ databases">
        <title>Extensive genetic diversity and differential bi-allelic expression allows diatom success in the polar Southern Ocean.</title>
        <authorList>
            <consortium name="DOE Joint Genome Institute"/>
            <person name="Mock T."/>
            <person name="Otillar R.P."/>
            <person name="Strauss J."/>
            <person name="Dupont C."/>
            <person name="Frickenhaus S."/>
            <person name="Maumus F."/>
            <person name="Mcmullan M."/>
            <person name="Sanges R."/>
            <person name="Schmutz J."/>
            <person name="Toseland A."/>
            <person name="Valas R."/>
            <person name="Veluchamy A."/>
            <person name="Ward B.J."/>
            <person name="Allen A."/>
            <person name="Barry K."/>
            <person name="Falciatore A."/>
            <person name="Ferrante M."/>
            <person name="Fortunato A.E."/>
            <person name="Gloeckner G."/>
            <person name="Gruber A."/>
            <person name="Hipkin R."/>
            <person name="Janech M."/>
            <person name="Kroth P."/>
            <person name="Leese F."/>
            <person name="Lindquist E."/>
            <person name="Lyon B.R."/>
            <person name="Martin J."/>
            <person name="Mayer C."/>
            <person name="Parker M."/>
            <person name="Quesneville H."/>
            <person name="Raymond J."/>
            <person name="Uhlig C."/>
            <person name="Valentin K.U."/>
            <person name="Worden A.Z."/>
            <person name="Armbrust E.V."/>
            <person name="Bowler C."/>
            <person name="Green B."/>
            <person name="Moulton V."/>
            <person name="Van Oosterhout C."/>
            <person name="Grigoriev I."/>
        </authorList>
    </citation>
    <scope>NUCLEOTIDE SEQUENCE [LARGE SCALE GENOMIC DNA]</scope>
    <source>
        <strain evidence="9 10">CCMP1102</strain>
    </source>
</reference>